<organism evidence="2 3">
    <name type="scientific">Ignelater luminosus</name>
    <name type="common">Cucubano</name>
    <name type="synonym">Pyrophorus luminosus</name>
    <dbReference type="NCBI Taxonomy" id="2038154"/>
    <lineage>
        <taxon>Eukaryota</taxon>
        <taxon>Metazoa</taxon>
        <taxon>Ecdysozoa</taxon>
        <taxon>Arthropoda</taxon>
        <taxon>Hexapoda</taxon>
        <taxon>Insecta</taxon>
        <taxon>Pterygota</taxon>
        <taxon>Neoptera</taxon>
        <taxon>Endopterygota</taxon>
        <taxon>Coleoptera</taxon>
        <taxon>Polyphaga</taxon>
        <taxon>Elateriformia</taxon>
        <taxon>Elateroidea</taxon>
        <taxon>Elateridae</taxon>
        <taxon>Agrypninae</taxon>
        <taxon>Pyrophorini</taxon>
        <taxon>Ignelater</taxon>
    </lineage>
</organism>
<keyword evidence="3" id="KW-1185">Reference proteome</keyword>
<evidence type="ECO:0000313" key="3">
    <source>
        <dbReference type="Proteomes" id="UP000801492"/>
    </source>
</evidence>
<sequence length="254" mass="28249">MLLIKLLFCLTILTAALSLTGKDVKDKFEVFRRNNSERVIILNQQVDSLLPLLNDLAGAIGVDPTDIRGFNASFKWTIFSGEIVLKDGVVYGVSTLERSGDVILKYKEPDIKITIPMGFSNLTVAYKYKIKFMALGLSGNAIGESQGSKLTIHLHLDTKTLKAKLDQFSFNSVGSLSFKFAGNGLTNWIVNLILPVVMPLLKPIIKQIIKGYIVDGIESILEMHSNAACSEQNDRESRIDNFNFENLKRGMVYN</sequence>
<proteinExistence type="predicted"/>
<feature type="chain" id="PRO_5035437365" evidence="1">
    <location>
        <begin position="19"/>
        <end position="254"/>
    </location>
</feature>
<evidence type="ECO:0000256" key="1">
    <source>
        <dbReference type="SAM" id="SignalP"/>
    </source>
</evidence>
<keyword evidence="1" id="KW-0732">Signal</keyword>
<reference evidence="2" key="1">
    <citation type="submission" date="2019-08" db="EMBL/GenBank/DDBJ databases">
        <title>The genome of the North American firefly Photinus pyralis.</title>
        <authorList>
            <consortium name="Photinus pyralis genome working group"/>
            <person name="Fallon T.R."/>
            <person name="Sander Lower S.E."/>
            <person name="Weng J.-K."/>
        </authorList>
    </citation>
    <scope>NUCLEOTIDE SEQUENCE</scope>
    <source>
        <strain evidence="2">TRF0915ILg1</strain>
        <tissue evidence="2">Whole body</tissue>
    </source>
</reference>
<dbReference type="Gene3D" id="3.15.10.50">
    <property type="match status" value="1"/>
</dbReference>
<dbReference type="InterPro" id="IPR020234">
    <property type="entry name" value="Mite_allergen_group-7"/>
</dbReference>
<dbReference type="EMBL" id="VTPC01090711">
    <property type="protein sequence ID" value="KAF2881677.1"/>
    <property type="molecule type" value="Genomic_DNA"/>
</dbReference>
<dbReference type="AlphaFoldDB" id="A0A8K0CCF5"/>
<feature type="signal peptide" evidence="1">
    <location>
        <begin position="1"/>
        <end position="18"/>
    </location>
</feature>
<dbReference type="Proteomes" id="UP000801492">
    <property type="component" value="Unassembled WGS sequence"/>
</dbReference>
<dbReference type="OrthoDB" id="6419576at2759"/>
<gene>
    <name evidence="2" type="ORF">ILUMI_24534</name>
</gene>
<comment type="caution">
    <text evidence="2">The sequence shown here is derived from an EMBL/GenBank/DDBJ whole genome shotgun (WGS) entry which is preliminary data.</text>
</comment>
<dbReference type="InterPro" id="IPR038602">
    <property type="entry name" value="Mite_allergen_7_sf"/>
</dbReference>
<name>A0A8K0CCF5_IGNLU</name>
<protein>
    <submittedName>
        <fullName evidence="2">Uncharacterized protein</fullName>
    </submittedName>
</protein>
<accession>A0A8K0CCF5</accession>
<evidence type="ECO:0000313" key="2">
    <source>
        <dbReference type="EMBL" id="KAF2881677.1"/>
    </source>
</evidence>
<dbReference type="Pfam" id="PF16984">
    <property type="entry name" value="Grp7_allergen"/>
    <property type="match status" value="1"/>
</dbReference>